<gene>
    <name evidence="1" type="ORF">LYNGBM3L_31560</name>
</gene>
<proteinExistence type="predicted"/>
<sequence length="112" mass="12483">MTGQINRVRFRSRKTPVQSCYIPKSAVSVKGIYPTKLGELTFAESLPDHLCDYRLISTNGDYYLVVPYKATRNKAENQGKVVALDPGVRTFLTFFSCPAKEAPHLMRSIGVG</sequence>
<evidence type="ECO:0000313" key="1">
    <source>
        <dbReference type="EMBL" id="EGJ31977.1"/>
    </source>
</evidence>
<keyword evidence="2" id="KW-1185">Reference proteome</keyword>
<dbReference type="EMBL" id="GL890930">
    <property type="protein sequence ID" value="EGJ31977.1"/>
    <property type="molecule type" value="Genomic_DNA"/>
</dbReference>
<name>F4XU01_9CYAN</name>
<dbReference type="AlphaFoldDB" id="F4XU01"/>
<dbReference type="HOGENOM" id="CLU_2143037_0_0_3"/>
<accession>F4XU01</accession>
<protein>
    <recommendedName>
        <fullName evidence="3">Transposase</fullName>
    </recommendedName>
</protein>
<dbReference type="Proteomes" id="UP000003959">
    <property type="component" value="Unassembled WGS sequence"/>
</dbReference>
<reference evidence="2" key="1">
    <citation type="journal article" date="2011" name="Proc. Natl. Acad. Sci. U.S.A.">
        <title>Genomic insights into the physiology and ecology of the marine filamentous cyanobacterium Lyngbya majuscula.</title>
        <authorList>
            <person name="Jones A.C."/>
            <person name="Monroe E.A."/>
            <person name="Podell S."/>
            <person name="Hess W.R."/>
            <person name="Klages S."/>
            <person name="Esquenazi E."/>
            <person name="Niessen S."/>
            <person name="Hoover H."/>
            <person name="Rothmann M."/>
            <person name="Lasken R.S."/>
            <person name="Yates J.R.III."/>
            <person name="Reinhardt R."/>
            <person name="Kube M."/>
            <person name="Burkart M.D."/>
            <person name="Allen E.E."/>
            <person name="Dorrestein P.C."/>
            <person name="Gerwick W.H."/>
            <person name="Gerwick L."/>
        </authorList>
    </citation>
    <scope>NUCLEOTIDE SEQUENCE [LARGE SCALE GENOMIC DNA]</scope>
    <source>
        <strain evidence="2">3L</strain>
    </source>
</reference>
<dbReference type="eggNOG" id="COG0675">
    <property type="taxonomic scope" value="Bacteria"/>
</dbReference>
<organism evidence="1 2">
    <name type="scientific">Moorena producens 3L</name>
    <dbReference type="NCBI Taxonomy" id="489825"/>
    <lineage>
        <taxon>Bacteria</taxon>
        <taxon>Bacillati</taxon>
        <taxon>Cyanobacteriota</taxon>
        <taxon>Cyanophyceae</taxon>
        <taxon>Coleofasciculales</taxon>
        <taxon>Coleofasciculaceae</taxon>
        <taxon>Moorena</taxon>
    </lineage>
</organism>
<evidence type="ECO:0008006" key="3">
    <source>
        <dbReference type="Google" id="ProtNLM"/>
    </source>
</evidence>
<evidence type="ECO:0000313" key="2">
    <source>
        <dbReference type="Proteomes" id="UP000003959"/>
    </source>
</evidence>